<dbReference type="WBParaSite" id="TCNE_0000973901-mRNA-1">
    <property type="protein sequence ID" value="TCNE_0000973901-mRNA-1"/>
    <property type="gene ID" value="TCNE_0000973901"/>
</dbReference>
<accession>A0A183UML9</accession>
<evidence type="ECO:0000256" key="2">
    <source>
        <dbReference type="ARBA" id="ARBA00022692"/>
    </source>
</evidence>
<reference evidence="6 7" key="2">
    <citation type="submission" date="2018-11" db="EMBL/GenBank/DDBJ databases">
        <authorList>
            <consortium name="Pathogen Informatics"/>
        </authorList>
    </citation>
    <scope>NUCLEOTIDE SEQUENCE [LARGE SCALE GENOMIC DNA]</scope>
</reference>
<dbReference type="Proteomes" id="UP000050794">
    <property type="component" value="Unassembled WGS sequence"/>
</dbReference>
<evidence type="ECO:0000313" key="8">
    <source>
        <dbReference type="WBParaSite" id="TCNE_0000973901-mRNA-1"/>
    </source>
</evidence>
<feature type="transmembrane region" description="Helical" evidence="5">
    <location>
        <begin position="144"/>
        <end position="168"/>
    </location>
</feature>
<keyword evidence="2 5" id="KW-0812">Transmembrane</keyword>
<evidence type="ECO:0000256" key="1">
    <source>
        <dbReference type="ARBA" id="ARBA00004141"/>
    </source>
</evidence>
<keyword evidence="7" id="KW-1185">Reference proteome</keyword>
<dbReference type="GO" id="GO:0016020">
    <property type="term" value="C:membrane"/>
    <property type="evidence" value="ECO:0007669"/>
    <property type="project" value="UniProtKB-SubCell"/>
</dbReference>
<dbReference type="EMBL" id="UYWY01020268">
    <property type="protein sequence ID" value="VDM41060.1"/>
    <property type="molecule type" value="Genomic_DNA"/>
</dbReference>
<proteinExistence type="predicted"/>
<feature type="transmembrane region" description="Helical" evidence="5">
    <location>
        <begin position="205"/>
        <end position="222"/>
    </location>
</feature>
<gene>
    <name evidence="6" type="ORF">TCNE_LOCUS9739</name>
</gene>
<reference evidence="8" key="1">
    <citation type="submission" date="2016-06" db="UniProtKB">
        <authorList>
            <consortium name="WormBaseParasite"/>
        </authorList>
    </citation>
    <scope>IDENTIFICATION</scope>
</reference>
<protein>
    <submittedName>
        <fullName evidence="8">Transmembrane protein 65</fullName>
    </submittedName>
</protein>
<dbReference type="GO" id="GO:0005739">
    <property type="term" value="C:mitochondrion"/>
    <property type="evidence" value="ECO:0007669"/>
    <property type="project" value="TreeGrafter"/>
</dbReference>
<evidence type="ECO:0000256" key="3">
    <source>
        <dbReference type="ARBA" id="ARBA00022989"/>
    </source>
</evidence>
<sequence length="226" mass="25270">MVEQTMSQIRFYFCLSRFRTAPSWSYFSNQLQHSFIRQSRSSAASLAADSKRQLNGVRVEDVATARELVAHLSQEERYRLQSALLDASIERNRSTNDNTINVRMNREQTRQLFVVSTLPFIGFGFIDNFLMIVAAEYIEHSLGVLFAISTMAAAGLGHIVADVAGVGLTHYVEFLVSKTGVKRPVLTAEQLESPLARKTVNMGRLVGLVTGCLIGMFPLLFYDNPK</sequence>
<comment type="subcellular location">
    <subcellularLocation>
        <location evidence="1">Membrane</location>
        <topology evidence="1">Multi-pass membrane protein</topology>
    </subcellularLocation>
</comment>
<evidence type="ECO:0000256" key="5">
    <source>
        <dbReference type="SAM" id="Phobius"/>
    </source>
</evidence>
<evidence type="ECO:0000313" key="7">
    <source>
        <dbReference type="Proteomes" id="UP000050794"/>
    </source>
</evidence>
<keyword evidence="3 5" id="KW-1133">Transmembrane helix</keyword>
<name>A0A183UML9_TOXCA</name>
<dbReference type="InterPro" id="IPR019537">
    <property type="entry name" value="TMEM65"/>
</dbReference>
<dbReference type="Pfam" id="PF10507">
    <property type="entry name" value="TMEM65"/>
    <property type="match status" value="1"/>
</dbReference>
<feature type="transmembrane region" description="Helical" evidence="5">
    <location>
        <begin position="112"/>
        <end position="138"/>
    </location>
</feature>
<dbReference type="AlphaFoldDB" id="A0A183UML9"/>
<dbReference type="PANTHER" id="PTHR21706">
    <property type="entry name" value="TRANSMEMBRANE PROTEIN 65"/>
    <property type="match status" value="1"/>
</dbReference>
<organism evidence="7 8">
    <name type="scientific">Toxocara canis</name>
    <name type="common">Canine roundworm</name>
    <dbReference type="NCBI Taxonomy" id="6265"/>
    <lineage>
        <taxon>Eukaryota</taxon>
        <taxon>Metazoa</taxon>
        <taxon>Ecdysozoa</taxon>
        <taxon>Nematoda</taxon>
        <taxon>Chromadorea</taxon>
        <taxon>Rhabditida</taxon>
        <taxon>Spirurina</taxon>
        <taxon>Ascaridomorpha</taxon>
        <taxon>Ascaridoidea</taxon>
        <taxon>Toxocaridae</taxon>
        <taxon>Toxocara</taxon>
    </lineage>
</organism>
<evidence type="ECO:0000256" key="4">
    <source>
        <dbReference type="ARBA" id="ARBA00023136"/>
    </source>
</evidence>
<keyword evidence="4 5" id="KW-0472">Membrane</keyword>
<evidence type="ECO:0000313" key="6">
    <source>
        <dbReference type="EMBL" id="VDM41060.1"/>
    </source>
</evidence>
<dbReference type="PANTHER" id="PTHR21706:SF15">
    <property type="entry name" value="TRANSMEMBRANE PROTEIN 65"/>
    <property type="match status" value="1"/>
</dbReference>